<protein>
    <submittedName>
        <fullName evidence="1">Uncharacterized protein</fullName>
    </submittedName>
</protein>
<dbReference type="Proteomes" id="UP001189429">
    <property type="component" value="Unassembled WGS sequence"/>
</dbReference>
<reference evidence="1" key="1">
    <citation type="submission" date="2023-10" db="EMBL/GenBank/DDBJ databases">
        <authorList>
            <person name="Chen Y."/>
            <person name="Shah S."/>
            <person name="Dougan E. K."/>
            <person name="Thang M."/>
            <person name="Chan C."/>
        </authorList>
    </citation>
    <scope>NUCLEOTIDE SEQUENCE [LARGE SCALE GENOMIC DNA]</scope>
</reference>
<dbReference type="EMBL" id="CAUYUJ010003470">
    <property type="protein sequence ID" value="CAK0805482.1"/>
    <property type="molecule type" value="Genomic_DNA"/>
</dbReference>
<accession>A0ABN9QHI8</accession>
<evidence type="ECO:0000313" key="1">
    <source>
        <dbReference type="EMBL" id="CAK0805482.1"/>
    </source>
</evidence>
<gene>
    <name evidence="1" type="ORF">PCOR1329_LOCUS11978</name>
</gene>
<proteinExistence type="predicted"/>
<keyword evidence="2" id="KW-1185">Reference proteome</keyword>
<name>A0ABN9QHI8_9DINO</name>
<organism evidence="1 2">
    <name type="scientific">Prorocentrum cordatum</name>
    <dbReference type="NCBI Taxonomy" id="2364126"/>
    <lineage>
        <taxon>Eukaryota</taxon>
        <taxon>Sar</taxon>
        <taxon>Alveolata</taxon>
        <taxon>Dinophyceae</taxon>
        <taxon>Prorocentrales</taxon>
        <taxon>Prorocentraceae</taxon>
        <taxon>Prorocentrum</taxon>
    </lineage>
</organism>
<evidence type="ECO:0000313" key="2">
    <source>
        <dbReference type="Proteomes" id="UP001189429"/>
    </source>
</evidence>
<sequence>MPAGDKGWLGMAPTAAEVQHAKEILDRSQDPKKKERAVLASFRYYLIEKGGGTTNPGLLQDVMASKGEERKQYLLDFLVMQARDKKAKVGQTSTYKTGTDKRSHTITGWVSWKKFCDVLGEKKAELFLEKNVVTTRPCTQTGSTEKEIQEYYLKESYTDLQGMEVSTSSINHVKDDADDADLLMMVTDCKKNTQALESIKYTSELQGDYKKLTPKITRMVKLVEALIVDPDADKGRDTIDKMTKTFDAIVDEFGKVEEAAKRFGVQTSGPKKRKR</sequence>
<comment type="caution">
    <text evidence="1">The sequence shown here is derived from an EMBL/GenBank/DDBJ whole genome shotgun (WGS) entry which is preliminary data.</text>
</comment>